<accession>A0ABU4KZ72</accession>
<dbReference type="EMBL" id="JARAVY010000003">
    <property type="protein sequence ID" value="MDX2908752.1"/>
    <property type="molecule type" value="Genomic_DNA"/>
</dbReference>
<proteinExistence type="predicted"/>
<organism evidence="1 2">
    <name type="scientific">Streptomyces griseiscabiei</name>
    <dbReference type="NCBI Taxonomy" id="2993540"/>
    <lineage>
        <taxon>Bacteria</taxon>
        <taxon>Bacillati</taxon>
        <taxon>Actinomycetota</taxon>
        <taxon>Actinomycetes</taxon>
        <taxon>Kitasatosporales</taxon>
        <taxon>Streptomycetaceae</taxon>
        <taxon>Streptomyces</taxon>
    </lineage>
</organism>
<gene>
    <name evidence="1" type="ORF">PV517_08565</name>
</gene>
<evidence type="ECO:0000313" key="1">
    <source>
        <dbReference type="EMBL" id="MDX2908752.1"/>
    </source>
</evidence>
<evidence type="ECO:0000313" key="2">
    <source>
        <dbReference type="Proteomes" id="UP001271723"/>
    </source>
</evidence>
<protein>
    <recommendedName>
        <fullName evidence="3">GATA-type domain-containing protein</fullName>
    </recommendedName>
</protein>
<evidence type="ECO:0008006" key="3">
    <source>
        <dbReference type="Google" id="ProtNLM"/>
    </source>
</evidence>
<dbReference type="RefSeq" id="WP_086759068.1">
    <property type="nucleotide sequence ID" value="NZ_JAGJBZ010000001.1"/>
</dbReference>
<reference evidence="1 2" key="1">
    <citation type="journal article" date="2023" name="Microb. Genom.">
        <title>Mesoterricola silvestris gen. nov., sp. nov., Mesoterricola sediminis sp. nov., Geothrix oryzae sp. nov., Geothrix edaphica sp. nov., Geothrix rubra sp. nov., and Geothrix limicola sp. nov., six novel members of Acidobacteriota isolated from soils.</title>
        <authorList>
            <person name="Weisberg A.J."/>
            <person name="Pearce E."/>
            <person name="Kramer C.G."/>
            <person name="Chang J.H."/>
            <person name="Clarke C.R."/>
        </authorList>
    </citation>
    <scope>NUCLEOTIDE SEQUENCE [LARGE SCALE GENOMIC DNA]</scope>
    <source>
        <strain evidence="1 2">NRRL_B-2795</strain>
    </source>
</reference>
<comment type="caution">
    <text evidence="1">The sequence shown here is derived from an EMBL/GenBank/DDBJ whole genome shotgun (WGS) entry which is preliminary data.</text>
</comment>
<dbReference type="Proteomes" id="UP001271723">
    <property type="component" value="Unassembled WGS sequence"/>
</dbReference>
<name>A0ABU4KZ72_9ACTN</name>
<keyword evidence="2" id="KW-1185">Reference proteome</keyword>
<sequence length="215" mass="24684">MSSFHTHRRRVHDEGLPPRVRHTNLRSCLVHFAPYGFRATYHHLCLSAGIPRDLEKDPNSVVRAVEELHQARQLWLADERAYADSRRAEKARGFRQVRRDHSWRGWQRGWGNIAYCPEPTMHPDELLSTVVEHVLRSSVPPDQSPAPTCRACGNRGNTIVWHDGAHQIHQLCGGCGVSLAVRRADEPDPLSAADHARRWKEIWRLRNESPRRCPG</sequence>